<evidence type="ECO:0000256" key="9">
    <source>
        <dbReference type="RuleBase" id="RU369079"/>
    </source>
</evidence>
<feature type="transmembrane region" description="Helical" evidence="9">
    <location>
        <begin position="53"/>
        <end position="72"/>
    </location>
</feature>
<dbReference type="RefSeq" id="WP_036560673.1">
    <property type="nucleotide sequence ID" value="NZ_JASOCU010000028.1"/>
</dbReference>
<feature type="transmembrane region" description="Helical" evidence="9">
    <location>
        <begin position="135"/>
        <end position="163"/>
    </location>
</feature>
<evidence type="ECO:0000313" key="11">
    <source>
        <dbReference type="EMBL" id="SPY07502.1"/>
    </source>
</evidence>
<reference evidence="12 13" key="1">
    <citation type="submission" date="2018-06" db="EMBL/GenBank/DDBJ databases">
        <authorList>
            <consortium name="Pathogen Informatics"/>
            <person name="Doyle S."/>
        </authorList>
    </citation>
    <scope>NUCLEOTIDE SEQUENCE [LARGE SCALE GENOMIC DNA]</scope>
    <source>
        <strain evidence="12 13">NCTC11009</strain>
    </source>
</reference>
<keyword evidence="7 9" id="KW-0472">Membrane</keyword>
<proteinExistence type="inferred from homology"/>
<evidence type="ECO:0000256" key="5">
    <source>
        <dbReference type="ARBA" id="ARBA00022692"/>
    </source>
</evidence>
<comment type="subunit">
    <text evidence="9">The complex comprises the extracytoplasmic solute receptor protein and the two transmembrane proteins.</text>
</comment>
<dbReference type="PANTHER" id="PTHR35011">
    <property type="entry name" value="2,3-DIKETO-L-GULONATE TRAP TRANSPORTER SMALL PERMEASE PROTEIN YIAM"/>
    <property type="match status" value="1"/>
</dbReference>
<sequence>MIEKYLRLQDGLSEWVGRVIAWFALVLILTLIYEVVSRYFFNAPTIWSHELSTMIFGAFAILSGSYTLKHLGHVRSDVVYLLLPARLQRFCDILVYSIGLFILAVFLVHSIDFALKSWEAREVSARSIWQPPLYYIKSVIPIAVLLLMLQSLAELVRAVLLFLNVSFTDPRHSVSVSGDDDV</sequence>
<evidence type="ECO:0000256" key="6">
    <source>
        <dbReference type="ARBA" id="ARBA00022989"/>
    </source>
</evidence>
<dbReference type="EMBL" id="UATH01000001">
    <property type="protein sequence ID" value="SPY09327.1"/>
    <property type="molecule type" value="Genomic_DNA"/>
</dbReference>
<accession>A0A2X1UQE5</accession>
<name>A0A2X1UQE5_9BURK</name>
<keyword evidence="2 9" id="KW-0813">Transport</keyword>
<evidence type="ECO:0000256" key="2">
    <source>
        <dbReference type="ARBA" id="ARBA00022448"/>
    </source>
</evidence>
<dbReference type="Proteomes" id="UP000250242">
    <property type="component" value="Unassembled WGS sequence"/>
</dbReference>
<keyword evidence="4 9" id="KW-0997">Cell inner membrane</keyword>
<dbReference type="AlphaFoldDB" id="A0A2X1UQE5"/>
<comment type="function">
    <text evidence="9">Part of the tripartite ATP-independent periplasmic (TRAP) transport system.</text>
</comment>
<dbReference type="GO" id="GO:0005886">
    <property type="term" value="C:plasma membrane"/>
    <property type="evidence" value="ECO:0007669"/>
    <property type="project" value="UniProtKB-SubCell"/>
</dbReference>
<dbReference type="InterPro" id="IPR007387">
    <property type="entry name" value="TRAP_DctQ"/>
</dbReference>
<evidence type="ECO:0000256" key="1">
    <source>
        <dbReference type="ARBA" id="ARBA00004429"/>
    </source>
</evidence>
<comment type="similarity">
    <text evidence="8 9">Belongs to the TRAP transporter small permease family.</text>
</comment>
<feature type="transmembrane region" description="Helical" evidence="9">
    <location>
        <begin position="93"/>
        <end position="115"/>
    </location>
</feature>
<evidence type="ECO:0000256" key="7">
    <source>
        <dbReference type="ARBA" id="ARBA00023136"/>
    </source>
</evidence>
<keyword evidence="3" id="KW-1003">Cell membrane</keyword>
<comment type="subcellular location">
    <subcellularLocation>
        <location evidence="1 9">Cell inner membrane</location>
        <topology evidence="1 9">Multi-pass membrane protein</topology>
    </subcellularLocation>
</comment>
<evidence type="ECO:0000259" key="10">
    <source>
        <dbReference type="Pfam" id="PF04290"/>
    </source>
</evidence>
<organism evidence="12 13">
    <name type="scientific">Oligella urethralis</name>
    <dbReference type="NCBI Taxonomy" id="90245"/>
    <lineage>
        <taxon>Bacteria</taxon>
        <taxon>Pseudomonadati</taxon>
        <taxon>Pseudomonadota</taxon>
        <taxon>Betaproteobacteria</taxon>
        <taxon>Burkholderiales</taxon>
        <taxon>Alcaligenaceae</taxon>
        <taxon>Oligella</taxon>
    </lineage>
</organism>
<keyword evidence="5 9" id="KW-0812">Transmembrane</keyword>
<keyword evidence="6 9" id="KW-1133">Transmembrane helix</keyword>
<evidence type="ECO:0000256" key="4">
    <source>
        <dbReference type="ARBA" id="ARBA00022519"/>
    </source>
</evidence>
<evidence type="ECO:0000313" key="13">
    <source>
        <dbReference type="Proteomes" id="UP000250242"/>
    </source>
</evidence>
<feature type="domain" description="Tripartite ATP-independent periplasmic transporters DctQ component" evidence="10">
    <location>
        <begin position="27"/>
        <end position="159"/>
    </location>
</feature>
<feature type="transmembrane region" description="Helical" evidence="9">
    <location>
        <begin position="20"/>
        <end position="41"/>
    </location>
</feature>
<evidence type="ECO:0000256" key="3">
    <source>
        <dbReference type="ARBA" id="ARBA00022475"/>
    </source>
</evidence>
<evidence type="ECO:0000256" key="8">
    <source>
        <dbReference type="ARBA" id="ARBA00038436"/>
    </source>
</evidence>
<dbReference type="GO" id="GO:0022857">
    <property type="term" value="F:transmembrane transporter activity"/>
    <property type="evidence" value="ECO:0007669"/>
    <property type="project" value="UniProtKB-UniRule"/>
</dbReference>
<dbReference type="Pfam" id="PF04290">
    <property type="entry name" value="DctQ"/>
    <property type="match status" value="1"/>
</dbReference>
<gene>
    <name evidence="12" type="primary">siaT_13</name>
    <name evidence="11" type="synonym">siaT_7</name>
    <name evidence="11" type="ORF">NCTC11009_00710</name>
    <name evidence="12" type="ORF">NCTC11009_02592</name>
</gene>
<evidence type="ECO:0000313" key="12">
    <source>
        <dbReference type="EMBL" id="SPY09327.1"/>
    </source>
</evidence>
<dbReference type="InterPro" id="IPR055348">
    <property type="entry name" value="DctQ"/>
</dbReference>
<protein>
    <recommendedName>
        <fullName evidence="9">TRAP transporter small permease protein</fullName>
    </recommendedName>
</protein>
<dbReference type="PANTHER" id="PTHR35011:SF4">
    <property type="entry name" value="SLL1102 PROTEIN"/>
    <property type="match status" value="1"/>
</dbReference>
<dbReference type="EMBL" id="UATH01000001">
    <property type="protein sequence ID" value="SPY07502.1"/>
    <property type="molecule type" value="Genomic_DNA"/>
</dbReference>